<name>A0ABM1UH80_MICOH</name>
<dbReference type="RefSeq" id="XP_026641342.1">
    <property type="nucleotide sequence ID" value="XM_026785541.1"/>
</dbReference>
<feature type="region of interest" description="Disordered" evidence="1">
    <location>
        <begin position="150"/>
        <end position="172"/>
    </location>
</feature>
<dbReference type="Proteomes" id="UP000694915">
    <property type="component" value="Chromosome 2"/>
</dbReference>
<dbReference type="GeneID" id="113457561"/>
<sequence>MVRRHEPRRGHGWKNLAAAETEMCAACCNGRTWSGPILPRLCRHQEAPTRPSSGVAGRKASAASSGFPGTRRTMIFRRLLAALLHNPQLVERLSESRPIRRAAQLTAFALLQLQLRGRDAAGRLRALAGQSPGSLGRRVARFKDTFTQELRRGLRERPGPPPGHQKGPSTKA</sequence>
<organism evidence="2 3">
    <name type="scientific">Microtus ochrogaster</name>
    <name type="common">Prairie vole</name>
    <dbReference type="NCBI Taxonomy" id="79684"/>
    <lineage>
        <taxon>Eukaryota</taxon>
        <taxon>Metazoa</taxon>
        <taxon>Chordata</taxon>
        <taxon>Craniata</taxon>
        <taxon>Vertebrata</taxon>
        <taxon>Euteleostomi</taxon>
        <taxon>Mammalia</taxon>
        <taxon>Eutheria</taxon>
        <taxon>Euarchontoglires</taxon>
        <taxon>Glires</taxon>
        <taxon>Rodentia</taxon>
        <taxon>Myomorpha</taxon>
        <taxon>Muroidea</taxon>
        <taxon>Cricetidae</taxon>
        <taxon>Arvicolinae</taxon>
        <taxon>Microtus</taxon>
    </lineage>
</organism>
<proteinExistence type="predicted"/>
<dbReference type="PANTHER" id="PTHR41161">
    <property type="entry name" value="PROTEIN NCBP2AS2"/>
    <property type="match status" value="1"/>
</dbReference>
<dbReference type="InterPro" id="IPR042407">
    <property type="entry name" value="NCBP2-AS2"/>
</dbReference>
<reference evidence="3" key="1">
    <citation type="submission" date="2025-08" db="UniProtKB">
        <authorList>
            <consortium name="RefSeq"/>
        </authorList>
    </citation>
    <scope>IDENTIFICATION</scope>
</reference>
<dbReference type="PANTHER" id="PTHR41161:SF1">
    <property type="entry name" value="PROTEIN NCBP2AS2"/>
    <property type="match status" value="1"/>
</dbReference>
<feature type="region of interest" description="Disordered" evidence="1">
    <location>
        <begin position="47"/>
        <end position="67"/>
    </location>
</feature>
<gene>
    <name evidence="3" type="primary">Ncbp2-as2</name>
</gene>
<accession>A0ABM1UH80</accession>
<keyword evidence="2" id="KW-1185">Reference proteome</keyword>
<evidence type="ECO:0000256" key="1">
    <source>
        <dbReference type="SAM" id="MobiDB-lite"/>
    </source>
</evidence>
<evidence type="ECO:0000313" key="2">
    <source>
        <dbReference type="Proteomes" id="UP000694915"/>
    </source>
</evidence>
<protein>
    <submittedName>
        <fullName evidence="3">Uncharacterized protein NCBP2-AS2</fullName>
    </submittedName>
</protein>
<evidence type="ECO:0000313" key="3">
    <source>
        <dbReference type="RefSeq" id="XP_026641342.1"/>
    </source>
</evidence>